<dbReference type="InterPro" id="IPR053137">
    <property type="entry name" value="NLR-like"/>
</dbReference>
<dbReference type="SMART" id="SM00028">
    <property type="entry name" value="TPR"/>
    <property type="match status" value="2"/>
</dbReference>
<dbReference type="Pfam" id="PF01048">
    <property type="entry name" value="PNP_UDP_1"/>
    <property type="match status" value="1"/>
</dbReference>
<dbReference type="OrthoDB" id="626167at2759"/>
<feature type="repeat" description="TPR" evidence="1">
    <location>
        <begin position="818"/>
        <end position="851"/>
    </location>
</feature>
<dbReference type="AlphaFoldDB" id="A0A9W8VE59"/>
<dbReference type="Gene3D" id="1.25.40.10">
    <property type="entry name" value="Tetratricopeptide repeat domain"/>
    <property type="match status" value="1"/>
</dbReference>
<evidence type="ECO:0000256" key="1">
    <source>
        <dbReference type="PROSITE-ProRule" id="PRU00339"/>
    </source>
</evidence>
<dbReference type="GO" id="GO:0043531">
    <property type="term" value="F:ADP binding"/>
    <property type="evidence" value="ECO:0007669"/>
    <property type="project" value="InterPro"/>
</dbReference>
<evidence type="ECO:0000313" key="4">
    <source>
        <dbReference type="EMBL" id="KAJ4259715.1"/>
    </source>
</evidence>
<name>A0A9W8VE59_9HYPO</name>
<keyword evidence="1" id="KW-0802">TPR repeat</keyword>
<organism evidence="4 5">
    <name type="scientific">Fusarium torreyae</name>
    <dbReference type="NCBI Taxonomy" id="1237075"/>
    <lineage>
        <taxon>Eukaryota</taxon>
        <taxon>Fungi</taxon>
        <taxon>Dikarya</taxon>
        <taxon>Ascomycota</taxon>
        <taxon>Pezizomycotina</taxon>
        <taxon>Sordariomycetes</taxon>
        <taxon>Hypocreomycetidae</taxon>
        <taxon>Hypocreales</taxon>
        <taxon>Nectriaceae</taxon>
        <taxon>Fusarium</taxon>
    </lineage>
</organism>
<dbReference type="Proteomes" id="UP001152049">
    <property type="component" value="Unassembled WGS sequence"/>
</dbReference>
<dbReference type="InterPro" id="IPR027417">
    <property type="entry name" value="P-loop_NTPase"/>
</dbReference>
<evidence type="ECO:0000259" key="2">
    <source>
        <dbReference type="Pfam" id="PF00931"/>
    </source>
</evidence>
<comment type="caution">
    <text evidence="4">The sequence shown here is derived from an EMBL/GenBank/DDBJ whole genome shotgun (WGS) entry which is preliminary data.</text>
</comment>
<dbReference type="SUPFAM" id="SSF53167">
    <property type="entry name" value="Purine and uridine phosphorylases"/>
    <property type="match status" value="1"/>
</dbReference>
<dbReference type="PANTHER" id="PTHR46082:SF6">
    <property type="entry name" value="AAA+ ATPASE DOMAIN-CONTAINING PROTEIN-RELATED"/>
    <property type="match status" value="1"/>
</dbReference>
<dbReference type="PROSITE" id="PS50005">
    <property type="entry name" value="TPR"/>
    <property type="match status" value="1"/>
</dbReference>
<dbReference type="GO" id="GO:0003824">
    <property type="term" value="F:catalytic activity"/>
    <property type="evidence" value="ECO:0007669"/>
    <property type="project" value="InterPro"/>
</dbReference>
<feature type="domain" description="Nucleoside phosphorylase" evidence="3">
    <location>
        <begin position="12"/>
        <end position="132"/>
    </location>
</feature>
<proteinExistence type="predicted"/>
<evidence type="ECO:0000313" key="5">
    <source>
        <dbReference type="Proteomes" id="UP001152049"/>
    </source>
</evidence>
<dbReference type="EMBL" id="JAOQAZ010000014">
    <property type="protein sequence ID" value="KAJ4259715.1"/>
    <property type="molecule type" value="Genomic_DNA"/>
</dbReference>
<dbReference type="Gene3D" id="3.40.50.300">
    <property type="entry name" value="P-loop containing nucleotide triphosphate hydrolases"/>
    <property type="match status" value="1"/>
</dbReference>
<dbReference type="InterPro" id="IPR019734">
    <property type="entry name" value="TPR_rpt"/>
</dbReference>
<evidence type="ECO:0000259" key="3">
    <source>
        <dbReference type="Pfam" id="PF01048"/>
    </source>
</evidence>
<accession>A0A9W8VE59</accession>
<dbReference type="InterPro" id="IPR002182">
    <property type="entry name" value="NB-ARC"/>
</dbReference>
<dbReference type="SUPFAM" id="SSF48452">
    <property type="entry name" value="TPR-like"/>
    <property type="match status" value="1"/>
</dbReference>
<sequence length="1000" mass="111913">MVTRPNDRYGFEIAIICALPLETDAIRALFDHHWDDPDQGLPFGKVSGDPNTYSTGVIGCHNVVLVYLPGMGKVNASTVASNCRISFPKIRLALVVGVCGVVPFGPNSEEILLGDVIISNGIFQYDFGRRLPDRFASKDTPQDLPGRPSFEIRGLLRKLETIQGRQELINKTSEYLDILRQAPQLHATYPGTSKDRLFEADYLHSEDQKSCEEIGCCGKLVLRHRLEATIDLSPAIHFGLMGSGDTVMKSGQDRDRIAAAQGVIAFEMEGVGVWDVFPCLVIKGACDYADSHKSKVWQRYAAASAAACTKALLSFWAPSNTSPGVPATCKAQKSSAFLVPFDRNDLFVGRADILERLRSLLFEKNCRKVALVGLGGIGKTQTALQLAFWTKKNKPDYSVFWIPAISMAGFHQECEKLVKKLEIPDTEHNDAKEAVRLYLSSEEAGNWLLIIDNADDVDILRNSEDLGKGILEFLPRSEGGRILFTTRSNHVAVTAAIGAVIKLPQMGLGEAKDLFKSLIDEDNLHDDESVAQLLQILNCLPLAIAQAAAYVKMHETPVSEYIRLLTHKDTRNAIELLEHRYNDETYHNTSQGAVATTWVISFNQIGRSNPSAVDLLSFMAYIEPKAIPQFILPKLETEQQLTQAIGTLIGYGFISRRGLQEMYDMHSLVHLATRRWNEQQKISGEVCQMTLARVADVLPADIKTGNPVHWQQCLPHALRLLSTDGIPETKDFCKLALGAAQSLIKEDWAKEAEASLEDATTIRLQTLTEDGSDLLTPQSIPHSALTGDRRYKKAVELCQRSLIILNKQSMKGYPKRKAHTKVMLAIAYLRQRQYKKAVELLESVVTIESNMQLLDSTSQLVTQAMFADTLAKDQQYERAIPLLEHVVADRQWISEVHPARLNTLRQLEKAYRQTGRAEMAVAMAEREVEMQEVLAEHHEVPLKWQYLLARAYLDDKQTNKAIKLLERIVRVQAEESPSWQDSKNLLQWCYEQHGMDITEE</sequence>
<dbReference type="SUPFAM" id="SSF52540">
    <property type="entry name" value="P-loop containing nucleoside triphosphate hydrolases"/>
    <property type="match status" value="1"/>
</dbReference>
<dbReference type="InterPro" id="IPR035994">
    <property type="entry name" value="Nucleoside_phosphorylase_sf"/>
</dbReference>
<dbReference type="GO" id="GO:0009116">
    <property type="term" value="P:nucleoside metabolic process"/>
    <property type="evidence" value="ECO:0007669"/>
    <property type="project" value="InterPro"/>
</dbReference>
<dbReference type="Gene3D" id="3.40.50.1580">
    <property type="entry name" value="Nucleoside phosphorylase domain"/>
    <property type="match status" value="1"/>
</dbReference>
<reference evidence="4" key="1">
    <citation type="submission" date="2022-09" db="EMBL/GenBank/DDBJ databases">
        <title>Fusarium specimens isolated from Avocado Roots.</title>
        <authorList>
            <person name="Stajich J."/>
            <person name="Roper C."/>
            <person name="Heimlech-Rivalta G."/>
        </authorList>
    </citation>
    <scope>NUCLEOTIDE SEQUENCE</scope>
    <source>
        <strain evidence="4">CF00136</strain>
    </source>
</reference>
<protein>
    <recommendedName>
        <fullName evidence="6">Nucleoside phosphorylase domain-containing protein</fullName>
    </recommendedName>
</protein>
<dbReference type="PANTHER" id="PTHR46082">
    <property type="entry name" value="ATP/GTP-BINDING PROTEIN-RELATED"/>
    <property type="match status" value="1"/>
</dbReference>
<dbReference type="InterPro" id="IPR000845">
    <property type="entry name" value="Nucleoside_phosphorylase_d"/>
</dbReference>
<gene>
    <name evidence="4" type="ORF">NW762_007646</name>
</gene>
<dbReference type="Pfam" id="PF00931">
    <property type="entry name" value="NB-ARC"/>
    <property type="match status" value="1"/>
</dbReference>
<dbReference type="InterPro" id="IPR011990">
    <property type="entry name" value="TPR-like_helical_dom_sf"/>
</dbReference>
<keyword evidence="5" id="KW-1185">Reference proteome</keyword>
<feature type="domain" description="NB-ARC" evidence="2">
    <location>
        <begin position="353"/>
        <end position="516"/>
    </location>
</feature>
<evidence type="ECO:0008006" key="6">
    <source>
        <dbReference type="Google" id="ProtNLM"/>
    </source>
</evidence>